<evidence type="ECO:0000313" key="1">
    <source>
        <dbReference type="EMBL" id="GAA0871935.1"/>
    </source>
</evidence>
<dbReference type="InterPro" id="IPR025348">
    <property type="entry name" value="DUF4252"/>
</dbReference>
<gene>
    <name evidence="1" type="ORF">GCM10009117_10810</name>
</gene>
<comment type="caution">
    <text evidence="1">The sequence shown here is derived from an EMBL/GenBank/DDBJ whole genome shotgun (WGS) entry which is preliminary data.</text>
</comment>
<dbReference type="Proteomes" id="UP001500507">
    <property type="component" value="Unassembled WGS sequence"/>
</dbReference>
<dbReference type="RefSeq" id="WP_343764752.1">
    <property type="nucleotide sequence ID" value="NZ_BAAAFG010000012.1"/>
</dbReference>
<sequence length="183" mass="20340">MKSALKIVAVCLTVFLASCEQEPTLQEYYVDAQEKSGIITFDIPTSLMTGENSNLDPEQKRILETINKVNVLAIPSNEGSFTAEKERVSSILNDERYNLLMKVNDNGKQFKVMYLGEDDAIDEIVAFGVDQDRGFGLARIIGDQMNPEEIMKLASSMKDGDLNVSGVQEFLKGIDTSGFERKD</sequence>
<organism evidence="1 2">
    <name type="scientific">Gangjinia marincola</name>
    <dbReference type="NCBI Taxonomy" id="578463"/>
    <lineage>
        <taxon>Bacteria</taxon>
        <taxon>Pseudomonadati</taxon>
        <taxon>Bacteroidota</taxon>
        <taxon>Flavobacteriia</taxon>
        <taxon>Flavobacteriales</taxon>
        <taxon>Flavobacteriaceae</taxon>
        <taxon>Gangjinia</taxon>
    </lineage>
</organism>
<keyword evidence="2" id="KW-1185">Reference proteome</keyword>
<evidence type="ECO:0008006" key="3">
    <source>
        <dbReference type="Google" id="ProtNLM"/>
    </source>
</evidence>
<dbReference type="Pfam" id="PF14060">
    <property type="entry name" value="DUF4252"/>
    <property type="match status" value="1"/>
</dbReference>
<dbReference type="EMBL" id="BAAAFG010000012">
    <property type="protein sequence ID" value="GAA0871935.1"/>
    <property type="molecule type" value="Genomic_DNA"/>
</dbReference>
<name>A0ABN1MGD9_9FLAO</name>
<evidence type="ECO:0000313" key="2">
    <source>
        <dbReference type="Proteomes" id="UP001500507"/>
    </source>
</evidence>
<dbReference type="PROSITE" id="PS51257">
    <property type="entry name" value="PROKAR_LIPOPROTEIN"/>
    <property type="match status" value="1"/>
</dbReference>
<protein>
    <recommendedName>
        <fullName evidence="3">DUF4252 domain-containing protein</fullName>
    </recommendedName>
</protein>
<reference evidence="1 2" key="1">
    <citation type="journal article" date="2019" name="Int. J. Syst. Evol. Microbiol.">
        <title>The Global Catalogue of Microorganisms (GCM) 10K type strain sequencing project: providing services to taxonomists for standard genome sequencing and annotation.</title>
        <authorList>
            <consortium name="The Broad Institute Genomics Platform"/>
            <consortium name="The Broad Institute Genome Sequencing Center for Infectious Disease"/>
            <person name="Wu L."/>
            <person name="Ma J."/>
        </authorList>
    </citation>
    <scope>NUCLEOTIDE SEQUENCE [LARGE SCALE GENOMIC DNA]</scope>
    <source>
        <strain evidence="1 2">JCM 16082</strain>
    </source>
</reference>
<proteinExistence type="predicted"/>
<accession>A0ABN1MGD9</accession>